<dbReference type="Gene3D" id="3.30.300.20">
    <property type="match status" value="1"/>
</dbReference>
<dbReference type="Gene3D" id="3.40.50.1820">
    <property type="entry name" value="alpha/beta hydrolase"/>
    <property type="match status" value="1"/>
</dbReference>
<dbReference type="InterPro" id="IPR003718">
    <property type="entry name" value="OsmC/Ohr_fam"/>
</dbReference>
<feature type="domain" description="Serine aminopeptidase S33" evidence="2">
    <location>
        <begin position="44"/>
        <end position="137"/>
    </location>
</feature>
<dbReference type="InterPro" id="IPR036102">
    <property type="entry name" value="OsmC/Ohrsf"/>
</dbReference>
<dbReference type="Pfam" id="PF12146">
    <property type="entry name" value="Hydrolase_4"/>
    <property type="match status" value="1"/>
</dbReference>
<reference evidence="4" key="1">
    <citation type="journal article" date="2019" name="Int. J. Syst. Evol. Microbiol.">
        <title>The Global Catalogue of Microorganisms (GCM) 10K type strain sequencing project: providing services to taxonomists for standard genome sequencing and annotation.</title>
        <authorList>
            <consortium name="The Broad Institute Genomics Platform"/>
            <consortium name="The Broad Institute Genome Sequencing Center for Infectious Disease"/>
            <person name="Wu L."/>
            <person name="Ma J."/>
        </authorList>
    </citation>
    <scope>NUCLEOTIDE SEQUENCE [LARGE SCALE GENOMIC DNA]</scope>
    <source>
        <strain evidence="4">CCUG 43114</strain>
    </source>
</reference>
<evidence type="ECO:0000256" key="1">
    <source>
        <dbReference type="SAM" id="MobiDB-lite"/>
    </source>
</evidence>
<name>A0ABW0GRI2_9MICO</name>
<organism evidence="3 4">
    <name type="scientific">Aquipuribacter nitratireducens</name>
    <dbReference type="NCBI Taxonomy" id="650104"/>
    <lineage>
        <taxon>Bacteria</taxon>
        <taxon>Bacillati</taxon>
        <taxon>Actinomycetota</taxon>
        <taxon>Actinomycetes</taxon>
        <taxon>Micrococcales</taxon>
        <taxon>Intrasporangiaceae</taxon>
        <taxon>Aquipuribacter</taxon>
    </lineage>
</organism>
<evidence type="ECO:0000313" key="4">
    <source>
        <dbReference type="Proteomes" id="UP001596122"/>
    </source>
</evidence>
<dbReference type="SUPFAM" id="SSF82784">
    <property type="entry name" value="OsmC-like"/>
    <property type="match status" value="1"/>
</dbReference>
<dbReference type="InterPro" id="IPR022742">
    <property type="entry name" value="Hydrolase_4"/>
</dbReference>
<sequence>MARERITFEGARGQRLSGVLELPDGPVRSWAVFAHCFTCSKDSHAASRVSRGLAERGTAVLRYDFSGLGDSEGGDEGALAGFTADVDDLVAAVGHVESERGPVTLLVGHSLGGAAVLSAAARLSGVAAVATIGAPADPAHASRLLAGAGAELAAEGSACVSIAGREFLVRQELVDDLRSQRLLEQVGELEGALLVLHSPLDEVVGIENAARLFAAARHPRSFVTLDGADHLLSRRSDALYVADVVSAWASRYVAVTPPRRTVSATAEAEPVVSDREVEAEASAGSSPDPAVALADGQVLVTETGEGPFAQEVRAGRHSWTADEPPEVPGGTDTGPTPYDHLLAGLGACTAMTVRMYADRKGWPLRRVEVLLGQEHRHGDDATECVAGRPGCVREFHREVRLEGDLDDDQRARLLEIADKCPVHKTLEQGVRVVTTAG</sequence>
<dbReference type="InterPro" id="IPR029058">
    <property type="entry name" value="AB_hydrolase_fold"/>
</dbReference>
<keyword evidence="3" id="KW-0378">Hydrolase</keyword>
<evidence type="ECO:0000313" key="3">
    <source>
        <dbReference type="EMBL" id="MFC5382600.1"/>
    </source>
</evidence>
<dbReference type="InterPro" id="IPR015946">
    <property type="entry name" value="KH_dom-like_a/b"/>
</dbReference>
<accession>A0ABW0GRI2</accession>
<protein>
    <submittedName>
        <fullName evidence="3">Alpha/beta fold hydrolase</fullName>
    </submittedName>
</protein>
<gene>
    <name evidence="3" type="ORF">ACFPJ6_17690</name>
</gene>
<dbReference type="Pfam" id="PF02566">
    <property type="entry name" value="OsmC"/>
    <property type="match status" value="1"/>
</dbReference>
<keyword evidence="4" id="KW-1185">Reference proteome</keyword>
<dbReference type="PANTHER" id="PTHR39624">
    <property type="entry name" value="PROTEIN INVOLVED IN RIMO-MEDIATED BETA-METHYLTHIOLATION OF RIBOSOMAL PROTEIN S12 YCAO"/>
    <property type="match status" value="1"/>
</dbReference>
<feature type="region of interest" description="Disordered" evidence="1">
    <location>
        <begin position="315"/>
        <end position="335"/>
    </location>
</feature>
<evidence type="ECO:0000259" key="2">
    <source>
        <dbReference type="Pfam" id="PF12146"/>
    </source>
</evidence>
<comment type="caution">
    <text evidence="3">The sequence shown here is derived from an EMBL/GenBank/DDBJ whole genome shotgun (WGS) entry which is preliminary data.</text>
</comment>
<proteinExistence type="predicted"/>
<dbReference type="SUPFAM" id="SSF53474">
    <property type="entry name" value="alpha/beta-Hydrolases"/>
    <property type="match status" value="1"/>
</dbReference>
<dbReference type="PANTHER" id="PTHR39624:SF2">
    <property type="entry name" value="OSMC-LIKE PROTEIN"/>
    <property type="match status" value="1"/>
</dbReference>
<feature type="region of interest" description="Disordered" evidence="1">
    <location>
        <begin position="263"/>
        <end position="290"/>
    </location>
</feature>
<dbReference type="GO" id="GO:0016787">
    <property type="term" value="F:hydrolase activity"/>
    <property type="evidence" value="ECO:0007669"/>
    <property type="project" value="UniProtKB-KW"/>
</dbReference>
<dbReference type="Proteomes" id="UP001596122">
    <property type="component" value="Unassembled WGS sequence"/>
</dbReference>
<dbReference type="EMBL" id="JBHSLD010000028">
    <property type="protein sequence ID" value="MFC5382600.1"/>
    <property type="molecule type" value="Genomic_DNA"/>
</dbReference>
<dbReference type="RefSeq" id="WP_340270252.1">
    <property type="nucleotide sequence ID" value="NZ_JBBEOG010000006.1"/>
</dbReference>